<comment type="catalytic activity">
    <reaction evidence="1 5">
        <text>3'-dephospho-CoA + ATP = 2'-(5''-triphospho-alpha-D-ribosyl)-3'-dephospho-CoA + adenine</text>
        <dbReference type="Rhea" id="RHEA:15117"/>
        <dbReference type="ChEBI" id="CHEBI:16708"/>
        <dbReference type="ChEBI" id="CHEBI:30616"/>
        <dbReference type="ChEBI" id="CHEBI:57328"/>
        <dbReference type="ChEBI" id="CHEBI:61378"/>
        <dbReference type="EC" id="2.4.2.52"/>
    </reaction>
</comment>
<evidence type="ECO:0000256" key="2">
    <source>
        <dbReference type="ARBA" id="ARBA00022679"/>
    </source>
</evidence>
<keyword evidence="2 5" id="KW-0808">Transferase</keyword>
<dbReference type="InterPro" id="IPR017551">
    <property type="entry name" value="TriPribosyl-deP-CoA_syn_CitG"/>
</dbReference>
<keyword evidence="3 5" id="KW-0547">Nucleotide-binding</keyword>
<proteinExistence type="inferred from homology"/>
<keyword evidence="6" id="KW-0328">Glycosyltransferase</keyword>
<dbReference type="Pfam" id="PF01874">
    <property type="entry name" value="CitG"/>
    <property type="match status" value="1"/>
</dbReference>
<reference evidence="6 7" key="1">
    <citation type="journal article" date="2013" name="Int. J. Syst. Evol. Microbiol.">
        <title>Celerinatantimonas yamalensis sp. nov., a cold-adapted diazotrophic bacterium from a cold permafrost brine.</title>
        <authorList>
            <person name="Shcherbakova V."/>
            <person name="Chuvilskaya N."/>
            <person name="Rivkina E."/>
            <person name="Demidov N."/>
            <person name="Uchaeva V."/>
            <person name="Suetin S."/>
            <person name="Suzina N."/>
            <person name="Gilichinsky D."/>
        </authorList>
    </citation>
    <scope>NUCLEOTIDE SEQUENCE [LARGE SCALE GENOMIC DNA]</scope>
    <source>
        <strain evidence="6 7">C7</strain>
    </source>
</reference>
<protein>
    <recommendedName>
        <fullName evidence="5">Probable 2-(5''-triphosphoribosyl)-3'-dephosphocoenzyme-A synthase</fullName>
        <shortName evidence="5">2-(5''-triphosphoribosyl)-3'-dephospho-CoA synthase</shortName>
        <ecNumber evidence="5">2.4.2.52</ecNumber>
    </recommendedName>
</protein>
<dbReference type="HAMAP" id="MF_00397">
    <property type="entry name" value="CitG"/>
    <property type="match status" value="1"/>
</dbReference>
<dbReference type="EC" id="2.4.2.52" evidence="5"/>
<evidence type="ECO:0000256" key="4">
    <source>
        <dbReference type="ARBA" id="ARBA00022840"/>
    </source>
</evidence>
<dbReference type="NCBIfam" id="TIGR03125">
    <property type="entry name" value="citrate_citG"/>
    <property type="match status" value="1"/>
</dbReference>
<name>A0ABW9GAD4_9GAMM</name>
<keyword evidence="7" id="KW-1185">Reference proteome</keyword>
<dbReference type="GO" id="GO:0046917">
    <property type="term" value="F:triphosphoribosyl-dephospho-CoA synthase activity"/>
    <property type="evidence" value="ECO:0007669"/>
    <property type="project" value="UniProtKB-EC"/>
</dbReference>
<sequence length="306" mass="34057">MAGLHPIEVFPERPWSPLQSSQLNQDDVTKIIHQALWLEVSLTPKPGLVDCLSNGAHRDMDIAVFLASIEAIVPWFGLFFQCGQHSILASNERVLAELRPIGKACEQAMFQATRGINCHKGGIFALGLLCCALGRLGARQIEITQQSICRQVSAFCHGLVQRELQANPSPQTVGEHLYQCYGLSGARGEAERGFDTVRRFALPVWQTGIKQHRPLKEVMLHSLLSLMAYNQDTNLVSRGGMSGLRFVQHSAQRLLRMSWTDQHLWELDRRMIERNLSPGGSADLLAICYVLSLFPSGCDVEIKSVD</sequence>
<dbReference type="EMBL" id="JBEQCT010000008">
    <property type="protein sequence ID" value="MFM2486354.1"/>
    <property type="molecule type" value="Genomic_DNA"/>
</dbReference>
<comment type="similarity">
    <text evidence="5">Belongs to the CitG/MdcB family.</text>
</comment>
<organism evidence="6 7">
    <name type="scientific">Celerinatantimonas yamalensis</name>
    <dbReference type="NCBI Taxonomy" id="559956"/>
    <lineage>
        <taxon>Bacteria</taxon>
        <taxon>Pseudomonadati</taxon>
        <taxon>Pseudomonadota</taxon>
        <taxon>Gammaproteobacteria</taxon>
        <taxon>Celerinatantimonadaceae</taxon>
        <taxon>Celerinatantimonas</taxon>
    </lineage>
</organism>
<dbReference type="InterPro" id="IPR002736">
    <property type="entry name" value="CitG"/>
</dbReference>
<dbReference type="RefSeq" id="WP_408624652.1">
    <property type="nucleotide sequence ID" value="NZ_JBEQCT010000008.1"/>
</dbReference>
<dbReference type="PANTHER" id="PTHR30201">
    <property type="entry name" value="TRIPHOSPHORIBOSYL-DEPHOSPHO-COA SYNTHASE"/>
    <property type="match status" value="1"/>
</dbReference>
<dbReference type="Gene3D" id="1.10.4200.10">
    <property type="entry name" value="Triphosphoribosyl-dephospho-CoA protein"/>
    <property type="match status" value="1"/>
</dbReference>
<evidence type="ECO:0000313" key="6">
    <source>
        <dbReference type="EMBL" id="MFM2486354.1"/>
    </source>
</evidence>
<gene>
    <name evidence="5 6" type="primary">citG</name>
    <name evidence="6" type="ORF">ABUE30_15020</name>
</gene>
<evidence type="ECO:0000313" key="7">
    <source>
        <dbReference type="Proteomes" id="UP001629953"/>
    </source>
</evidence>
<dbReference type="Proteomes" id="UP001629953">
    <property type="component" value="Unassembled WGS sequence"/>
</dbReference>
<evidence type="ECO:0000256" key="1">
    <source>
        <dbReference type="ARBA" id="ARBA00001210"/>
    </source>
</evidence>
<evidence type="ECO:0000256" key="5">
    <source>
        <dbReference type="HAMAP-Rule" id="MF_00397"/>
    </source>
</evidence>
<keyword evidence="4 5" id="KW-0067">ATP-binding</keyword>
<accession>A0ABW9GAD4</accession>
<dbReference type="PANTHER" id="PTHR30201:SF2">
    <property type="entry name" value="2-(5''-TRIPHOSPHORIBOSYL)-3'-DEPHOSPHOCOENZYME-A SYNTHASE"/>
    <property type="match status" value="1"/>
</dbReference>
<comment type="caution">
    <text evidence="6">The sequence shown here is derived from an EMBL/GenBank/DDBJ whole genome shotgun (WGS) entry which is preliminary data.</text>
</comment>
<evidence type="ECO:0000256" key="3">
    <source>
        <dbReference type="ARBA" id="ARBA00022741"/>
    </source>
</evidence>
<dbReference type="GO" id="GO:0016757">
    <property type="term" value="F:glycosyltransferase activity"/>
    <property type="evidence" value="ECO:0007669"/>
    <property type="project" value="UniProtKB-KW"/>
</dbReference>